<dbReference type="EMBL" id="ML736181">
    <property type="protein sequence ID" value="KAE8380487.1"/>
    <property type="molecule type" value="Genomic_DNA"/>
</dbReference>
<dbReference type="PROSITE" id="PS50048">
    <property type="entry name" value="ZN2_CY6_FUNGAL_2"/>
    <property type="match status" value="1"/>
</dbReference>
<dbReference type="OrthoDB" id="4508729at2759"/>
<feature type="compositionally biased region" description="Polar residues" evidence="5">
    <location>
        <begin position="9"/>
        <end position="20"/>
    </location>
</feature>
<feature type="region of interest" description="Disordered" evidence="5">
    <location>
        <begin position="67"/>
        <end position="134"/>
    </location>
</feature>
<dbReference type="AlphaFoldDB" id="A0A5N7BFU0"/>
<evidence type="ECO:0000256" key="5">
    <source>
        <dbReference type="SAM" id="MobiDB-lite"/>
    </source>
</evidence>
<keyword evidence="2" id="KW-0238">DNA-binding</keyword>
<dbReference type="GO" id="GO:0003677">
    <property type="term" value="F:DNA binding"/>
    <property type="evidence" value="ECO:0007669"/>
    <property type="project" value="UniProtKB-KW"/>
</dbReference>
<keyword evidence="3" id="KW-0804">Transcription</keyword>
<protein>
    <recommendedName>
        <fullName evidence="6">Zn(2)-C6 fungal-type domain-containing protein</fullName>
    </recommendedName>
</protein>
<reference evidence="7 8" key="1">
    <citation type="submission" date="2019-04" db="EMBL/GenBank/DDBJ databases">
        <title>Friends and foes A comparative genomics studyof 23 Aspergillus species from section Flavi.</title>
        <authorList>
            <consortium name="DOE Joint Genome Institute"/>
            <person name="Kjaerbolling I."/>
            <person name="Vesth T."/>
            <person name="Frisvad J.C."/>
            <person name="Nybo J.L."/>
            <person name="Theobald S."/>
            <person name="Kildgaard S."/>
            <person name="Isbrandt T."/>
            <person name="Kuo A."/>
            <person name="Sato A."/>
            <person name="Lyhne E.K."/>
            <person name="Kogle M.E."/>
            <person name="Wiebenga A."/>
            <person name="Kun R.S."/>
            <person name="Lubbers R.J."/>
            <person name="Makela M.R."/>
            <person name="Barry K."/>
            <person name="Chovatia M."/>
            <person name="Clum A."/>
            <person name="Daum C."/>
            <person name="Haridas S."/>
            <person name="He G."/>
            <person name="LaButti K."/>
            <person name="Lipzen A."/>
            <person name="Mondo S."/>
            <person name="Riley R."/>
            <person name="Salamov A."/>
            <person name="Simmons B.A."/>
            <person name="Magnuson J.K."/>
            <person name="Henrissat B."/>
            <person name="Mortensen U.H."/>
            <person name="Larsen T.O."/>
            <person name="Devries R.P."/>
            <person name="Grigoriev I.V."/>
            <person name="Machida M."/>
            <person name="Baker S.E."/>
            <person name="Andersen M.R."/>
        </authorList>
    </citation>
    <scope>NUCLEOTIDE SEQUENCE [LARGE SCALE GENOMIC DNA]</scope>
    <source>
        <strain evidence="7 8">IBT 29228</strain>
    </source>
</reference>
<dbReference type="InterPro" id="IPR001138">
    <property type="entry name" value="Zn2Cys6_DnaBD"/>
</dbReference>
<dbReference type="InterPro" id="IPR036864">
    <property type="entry name" value="Zn2-C6_fun-type_DNA-bd_sf"/>
</dbReference>
<proteinExistence type="predicted"/>
<feature type="compositionally biased region" description="Polar residues" evidence="5">
    <location>
        <begin position="80"/>
        <end position="89"/>
    </location>
</feature>
<dbReference type="GO" id="GO:0008270">
    <property type="term" value="F:zinc ion binding"/>
    <property type="evidence" value="ECO:0007669"/>
    <property type="project" value="InterPro"/>
</dbReference>
<evidence type="ECO:0000256" key="1">
    <source>
        <dbReference type="ARBA" id="ARBA00023015"/>
    </source>
</evidence>
<dbReference type="PROSITE" id="PS00463">
    <property type="entry name" value="ZN2_CY6_FUNGAL_1"/>
    <property type="match status" value="1"/>
</dbReference>
<evidence type="ECO:0000256" key="3">
    <source>
        <dbReference type="ARBA" id="ARBA00023163"/>
    </source>
</evidence>
<dbReference type="SMART" id="SM00066">
    <property type="entry name" value="GAL4"/>
    <property type="match status" value="1"/>
</dbReference>
<dbReference type="GO" id="GO:0009893">
    <property type="term" value="P:positive regulation of metabolic process"/>
    <property type="evidence" value="ECO:0007669"/>
    <property type="project" value="UniProtKB-ARBA"/>
</dbReference>
<evidence type="ECO:0000313" key="8">
    <source>
        <dbReference type="Proteomes" id="UP000326198"/>
    </source>
</evidence>
<evidence type="ECO:0000313" key="7">
    <source>
        <dbReference type="EMBL" id="KAE8380487.1"/>
    </source>
</evidence>
<dbReference type="GO" id="GO:0000981">
    <property type="term" value="F:DNA-binding transcription factor activity, RNA polymerase II-specific"/>
    <property type="evidence" value="ECO:0007669"/>
    <property type="project" value="InterPro"/>
</dbReference>
<dbReference type="Gene3D" id="4.10.240.10">
    <property type="entry name" value="Zn(2)-C6 fungal-type DNA-binding domain"/>
    <property type="match status" value="1"/>
</dbReference>
<feature type="compositionally biased region" description="Polar residues" evidence="5">
    <location>
        <begin position="98"/>
        <end position="112"/>
    </location>
</feature>
<keyword evidence="4" id="KW-0539">Nucleus</keyword>
<accession>A0A5N7BFU0</accession>
<keyword evidence="8" id="KW-1185">Reference proteome</keyword>
<dbReference type="Proteomes" id="UP000326198">
    <property type="component" value="Unassembled WGS sequence"/>
</dbReference>
<organism evidence="7 8">
    <name type="scientific">Aspergillus bertholletiae</name>
    <dbReference type="NCBI Taxonomy" id="1226010"/>
    <lineage>
        <taxon>Eukaryota</taxon>
        <taxon>Fungi</taxon>
        <taxon>Dikarya</taxon>
        <taxon>Ascomycota</taxon>
        <taxon>Pezizomycotina</taxon>
        <taxon>Eurotiomycetes</taxon>
        <taxon>Eurotiomycetidae</taxon>
        <taxon>Eurotiales</taxon>
        <taxon>Aspergillaceae</taxon>
        <taxon>Aspergillus</taxon>
        <taxon>Aspergillus subgen. Circumdati</taxon>
    </lineage>
</organism>
<dbReference type="PANTHER" id="PTHR31069">
    <property type="entry name" value="OLEATE-ACTIVATED TRANSCRIPTION FACTOR 1-RELATED"/>
    <property type="match status" value="1"/>
</dbReference>
<name>A0A5N7BFU0_9EURO</name>
<gene>
    <name evidence="7" type="ORF">BDV26DRAFT_257408</name>
</gene>
<evidence type="ECO:0000256" key="4">
    <source>
        <dbReference type="ARBA" id="ARBA00023242"/>
    </source>
</evidence>
<dbReference type="PANTHER" id="PTHR31069:SF32">
    <property type="entry name" value="ARGININE METABOLISM REGULATION PROTEIN II"/>
    <property type="match status" value="1"/>
</dbReference>
<feature type="region of interest" description="Disordered" evidence="5">
    <location>
        <begin position="1"/>
        <end position="26"/>
    </location>
</feature>
<evidence type="ECO:0000259" key="6">
    <source>
        <dbReference type="PROSITE" id="PS50048"/>
    </source>
</evidence>
<feature type="domain" description="Zn(2)-C6 fungal-type" evidence="6">
    <location>
        <begin position="28"/>
        <end position="58"/>
    </location>
</feature>
<dbReference type="SUPFAM" id="SSF57701">
    <property type="entry name" value="Zn2/Cys6 DNA-binding domain"/>
    <property type="match status" value="1"/>
</dbReference>
<keyword evidence="1" id="KW-0805">Transcription regulation</keyword>
<sequence length="397" mass="42968">MDLGWSSLHPVSSTMGSPRENTPKRRLACDRCHARKLRCSRDPTGCLRCVRDRSVCNYSPALKVGRPSKASMAARDTHTDPSQTPSDTTFFALPDAESMSTDSGISVPTPHSHSPGDMAPGSLGTSDTGAPSWMAPGLGPNGFLFDCFGMSNPGAIEGDHALPSLASPMLDPQETMLDPRLRCASPPKNSTNWTHTMERLLRLQQELLHTRMPSTVPGTPSSSSSRTWSVDAALKPGQETVEVIRDLLHQVPRENDRPDSGSVCADWQTALHLILTPLSLLLSTYGEIARGIRTAASFTAEGSAPGSPSPGLVDSIALRLGDLRLDRQLRLILLATIIEYQLNQLHRALRLFQSKHMQSGNLGVAEGMQSSAMAELQSKVRTLLSFTKNILHPPPET</sequence>
<dbReference type="CDD" id="cd00067">
    <property type="entry name" value="GAL4"/>
    <property type="match status" value="1"/>
</dbReference>
<evidence type="ECO:0000256" key="2">
    <source>
        <dbReference type="ARBA" id="ARBA00023125"/>
    </source>
</evidence>
<dbReference type="Pfam" id="PF00172">
    <property type="entry name" value="Zn_clus"/>
    <property type="match status" value="1"/>
</dbReference>
<dbReference type="InterPro" id="IPR050675">
    <property type="entry name" value="OAF3"/>
</dbReference>